<sequence length="555" mass="58043">MHDYQYNLEVVSAVPAAVLDCTDDGFRHKLILRCTRRDATIECTAVPSAFEVRNAPSFELVSVALVAVDRVGGAERVKASSVEPLLVGGPHRTVGAVWVPLISTSAVDSSAAVRLAATRVFVAWSMTRMDGCEVRIVDVEPSPAQASLSASAANFSPITAPVLVHFGEEDCPSPSPLNTTHRGVVSEPEDAQAREQELSTAAAATTTTANSAFAVTGSTRSRSLFSHAVADLVLSPLHGIGRSGEALSPLVADGADSLRGRGSLGSAAGPHSAEFGAVSVLISRLVLGSSFSSLGSCTAEQAARVSIVLDEEQEASQQLIESDRCGGRRAPSEHSGEVSVTAHDLLDHGSADDAKSSSGPPDSSALSELAGAEAGNTVAVAADFGSPRLDSLLAMPDAPTATWVDYYASSTQSIGAVPIQTRVQNLYTVPSPYLLDRLKDQLAPPCLSPSSPTAIPSPVISHGLWRERHRQINASRWVGGECSAQEEIRLEHEAKRGSGALLTGMQANDGDSSASSLTLSLGWVKEHYVGVGAESSLALLRQQALDGLRPQRVMY</sequence>
<feature type="compositionally biased region" description="Low complexity" evidence="1">
    <location>
        <begin position="356"/>
        <end position="368"/>
    </location>
</feature>
<dbReference type="AlphaFoldDB" id="A0A836G8L5"/>
<dbReference type="EMBL" id="JAFHLR010000032">
    <property type="protein sequence ID" value="KAG5470176.1"/>
    <property type="molecule type" value="Genomic_DNA"/>
</dbReference>
<comment type="caution">
    <text evidence="2">The sequence shown here is derived from an EMBL/GenBank/DDBJ whole genome shotgun (WGS) entry which is preliminary data.</text>
</comment>
<dbReference type="GeneID" id="92358824"/>
<protein>
    <submittedName>
        <fullName evidence="2">Uncharacterized protein</fullName>
    </submittedName>
</protein>
<evidence type="ECO:0000313" key="2">
    <source>
        <dbReference type="EMBL" id="KAG5470176.1"/>
    </source>
</evidence>
<feature type="compositionally biased region" description="Basic and acidic residues" evidence="1">
    <location>
        <begin position="321"/>
        <end position="336"/>
    </location>
</feature>
<dbReference type="Proteomes" id="UP000674143">
    <property type="component" value="Unassembled WGS sequence"/>
</dbReference>
<reference evidence="3" key="2">
    <citation type="journal article" date="2021" name="Sci. Data">
        <title>Chromosome-scale genome sequencing, assembly and annotation of six genomes from subfamily Leishmaniinae.</title>
        <authorList>
            <person name="Almutairi H."/>
            <person name="Urbaniak M.D."/>
            <person name="Bates M.D."/>
            <person name="Jariyapan N."/>
            <person name="Kwakye-Nuako G."/>
            <person name="Thomaz Soccol V."/>
            <person name="Al-Salem W.S."/>
            <person name="Dillon R.J."/>
            <person name="Bates P.A."/>
            <person name="Gatherer D."/>
        </authorList>
    </citation>
    <scope>NUCLEOTIDE SEQUENCE [LARGE SCALE GENOMIC DNA]</scope>
</reference>
<gene>
    <name evidence="2" type="ORF">LSCM4_02870</name>
</gene>
<proteinExistence type="predicted"/>
<keyword evidence="3" id="KW-1185">Reference proteome</keyword>
<evidence type="ECO:0000313" key="3">
    <source>
        <dbReference type="Proteomes" id="UP000674143"/>
    </source>
</evidence>
<organism evidence="2 3">
    <name type="scientific">Leishmania orientalis</name>
    <dbReference type="NCBI Taxonomy" id="2249476"/>
    <lineage>
        <taxon>Eukaryota</taxon>
        <taxon>Discoba</taxon>
        <taxon>Euglenozoa</taxon>
        <taxon>Kinetoplastea</taxon>
        <taxon>Metakinetoplastina</taxon>
        <taxon>Trypanosomatida</taxon>
        <taxon>Trypanosomatidae</taxon>
        <taxon>Leishmaniinae</taxon>
        <taxon>Leishmania</taxon>
    </lineage>
</organism>
<evidence type="ECO:0000256" key="1">
    <source>
        <dbReference type="SAM" id="MobiDB-lite"/>
    </source>
</evidence>
<dbReference type="RefSeq" id="XP_067060442.1">
    <property type="nucleotide sequence ID" value="XM_067204890.1"/>
</dbReference>
<feature type="region of interest" description="Disordered" evidence="1">
    <location>
        <begin position="318"/>
        <end position="368"/>
    </location>
</feature>
<dbReference type="KEGG" id="loi:92358824"/>
<name>A0A836G8L5_9TRYP</name>
<accession>A0A836G8L5</accession>
<feature type="compositionally biased region" description="Basic and acidic residues" evidence="1">
    <location>
        <begin position="344"/>
        <end position="355"/>
    </location>
</feature>
<reference evidence="3" key="1">
    <citation type="journal article" date="2021" name="Microbiol. Resour. Announc.">
        <title>LGAAP: Leishmaniinae Genome Assembly and Annotation Pipeline.</title>
        <authorList>
            <person name="Almutairi H."/>
            <person name="Urbaniak M.D."/>
            <person name="Bates M.D."/>
            <person name="Jariyapan N."/>
            <person name="Kwakye-Nuako G."/>
            <person name="Thomaz-Soccol V."/>
            <person name="Al-Salem W.S."/>
            <person name="Dillon R.J."/>
            <person name="Bates P.A."/>
            <person name="Gatherer D."/>
        </authorList>
    </citation>
    <scope>NUCLEOTIDE SEQUENCE [LARGE SCALE GENOMIC DNA]</scope>
</reference>